<name>A0A7M2RFA3_9FIRM</name>
<evidence type="ECO:0000256" key="5">
    <source>
        <dbReference type="ARBA" id="ARBA00023316"/>
    </source>
</evidence>
<dbReference type="KEGG" id="bliq:INP51_13840"/>
<dbReference type="InterPro" id="IPR002477">
    <property type="entry name" value="Peptidoglycan-bd-like"/>
</dbReference>
<dbReference type="PANTHER" id="PTHR30417">
    <property type="entry name" value="N-ACETYLMURAMOYL-L-ALANINE AMIDASE AMID"/>
    <property type="match status" value="1"/>
</dbReference>
<dbReference type="SUPFAM" id="SSF47090">
    <property type="entry name" value="PGBD-like"/>
    <property type="match status" value="1"/>
</dbReference>
<dbReference type="InterPro" id="IPR036366">
    <property type="entry name" value="PGBDSf"/>
</dbReference>
<keyword evidence="5" id="KW-0961">Cell wall biogenesis/degradation</keyword>
<organism evidence="7 8">
    <name type="scientific">Blautia liquoris</name>
    <dbReference type="NCBI Taxonomy" id="2779518"/>
    <lineage>
        <taxon>Bacteria</taxon>
        <taxon>Bacillati</taxon>
        <taxon>Bacillota</taxon>
        <taxon>Clostridia</taxon>
        <taxon>Lachnospirales</taxon>
        <taxon>Lachnospiraceae</taxon>
        <taxon>Blautia</taxon>
    </lineage>
</organism>
<dbReference type="InterPro" id="IPR002502">
    <property type="entry name" value="Amidase_domain"/>
</dbReference>
<keyword evidence="4" id="KW-0378">Hydrolase</keyword>
<evidence type="ECO:0000256" key="2">
    <source>
        <dbReference type="ARBA" id="ARBA00007553"/>
    </source>
</evidence>
<evidence type="ECO:0000256" key="4">
    <source>
        <dbReference type="ARBA" id="ARBA00022801"/>
    </source>
</evidence>
<dbReference type="Gene3D" id="2.30.30.40">
    <property type="entry name" value="SH3 Domains"/>
    <property type="match status" value="1"/>
</dbReference>
<dbReference type="SUPFAM" id="SSF55846">
    <property type="entry name" value="N-acetylmuramoyl-L-alanine amidase-like"/>
    <property type="match status" value="1"/>
</dbReference>
<evidence type="ECO:0000256" key="1">
    <source>
        <dbReference type="ARBA" id="ARBA00001561"/>
    </source>
</evidence>
<comment type="catalytic activity">
    <reaction evidence="1">
        <text>Hydrolyzes the link between N-acetylmuramoyl residues and L-amino acid residues in certain cell-wall glycopeptides.</text>
        <dbReference type="EC" id="3.5.1.28"/>
    </reaction>
</comment>
<dbReference type="InterPro" id="IPR051206">
    <property type="entry name" value="NAMLAA_amidase_2"/>
</dbReference>
<feature type="domain" description="N-acetylmuramoyl-L-alanine amidase" evidence="6">
    <location>
        <begin position="10"/>
        <end position="152"/>
    </location>
</feature>
<dbReference type="EC" id="3.5.1.28" evidence="3"/>
<dbReference type="RefSeq" id="WP_193735384.1">
    <property type="nucleotide sequence ID" value="NZ_CP063304.1"/>
</dbReference>
<dbReference type="GO" id="GO:0071555">
    <property type="term" value="P:cell wall organization"/>
    <property type="evidence" value="ECO:0007669"/>
    <property type="project" value="UniProtKB-KW"/>
</dbReference>
<dbReference type="EMBL" id="CP063304">
    <property type="protein sequence ID" value="QOV19025.1"/>
    <property type="molecule type" value="Genomic_DNA"/>
</dbReference>
<protein>
    <recommendedName>
        <fullName evidence="3">N-acetylmuramoyl-L-alanine amidase</fullName>
        <ecNumber evidence="3">3.5.1.28</ecNumber>
    </recommendedName>
</protein>
<dbReference type="AlphaFoldDB" id="A0A7M2RFA3"/>
<proteinExistence type="inferred from homology"/>
<comment type="similarity">
    <text evidence="2">Belongs to the N-acetylmuramoyl-L-alanine amidase 2 family.</text>
</comment>
<dbReference type="GO" id="GO:0009253">
    <property type="term" value="P:peptidoglycan catabolic process"/>
    <property type="evidence" value="ECO:0007669"/>
    <property type="project" value="InterPro"/>
</dbReference>
<dbReference type="PANTHER" id="PTHR30417:SF1">
    <property type="entry name" value="N-ACETYLMURAMOYL-L-ALANINE AMIDASE AMID"/>
    <property type="match status" value="1"/>
</dbReference>
<dbReference type="Proteomes" id="UP000593601">
    <property type="component" value="Chromosome"/>
</dbReference>
<dbReference type="Gene3D" id="1.10.101.10">
    <property type="entry name" value="PGBD-like superfamily/PGBD"/>
    <property type="match status" value="1"/>
</dbReference>
<dbReference type="GO" id="GO:0008745">
    <property type="term" value="F:N-acetylmuramoyl-L-alanine amidase activity"/>
    <property type="evidence" value="ECO:0007669"/>
    <property type="project" value="UniProtKB-EC"/>
</dbReference>
<dbReference type="Gene3D" id="3.40.80.10">
    <property type="entry name" value="Peptidoglycan recognition protein-like"/>
    <property type="match status" value="1"/>
</dbReference>
<accession>A0A7M2RFA3</accession>
<dbReference type="InterPro" id="IPR036365">
    <property type="entry name" value="PGBD-like_sf"/>
</dbReference>
<evidence type="ECO:0000313" key="8">
    <source>
        <dbReference type="Proteomes" id="UP000593601"/>
    </source>
</evidence>
<evidence type="ECO:0000259" key="6">
    <source>
        <dbReference type="SMART" id="SM00644"/>
    </source>
</evidence>
<keyword evidence="8" id="KW-1185">Reference proteome</keyword>
<dbReference type="Pfam" id="PF01471">
    <property type="entry name" value="PG_binding_1"/>
    <property type="match status" value="1"/>
</dbReference>
<dbReference type="CDD" id="cd06583">
    <property type="entry name" value="PGRP"/>
    <property type="match status" value="1"/>
</dbReference>
<gene>
    <name evidence="7" type="ORF">INP51_13840</name>
</gene>
<evidence type="ECO:0000256" key="3">
    <source>
        <dbReference type="ARBA" id="ARBA00011901"/>
    </source>
</evidence>
<dbReference type="InterPro" id="IPR036505">
    <property type="entry name" value="Amidase/PGRP_sf"/>
</dbReference>
<sequence>MKINKLLTKINLTSANNTGRIKYIVIHYVGATGGAKANCQYYASQYVGASAHYYAGFGGEIWQSVEDKDIAWHCGAKSYKHPECRNANSIGIELCVRNKGSMADTSRDWYFEDATVASAIQLTRELMAKYGVPADHVIRHYDVTGKICPNPYVYNHTKHTWQDFKAQISGQQSAPTPHPAEASAWKATGTATCGGNSVRVRREPNGAVVGSLNSGQRFEVDGQTSGSWTHVNIAGIGVGWMATQYVVPDKAQAVQPAQAAQSVPATNNPIVRDGQIHCNNFCNAGLKEDGIRGAATVRGGVMVLQQAANMDYAAGLKVDGIPGAKTDAALSGHTVRIGESQEMVRALQILLMLRGYDPNGVDGSFGGGCDAAVRRYQADHGLTVDGIADVNTFMSLIA</sequence>
<evidence type="ECO:0000313" key="7">
    <source>
        <dbReference type="EMBL" id="QOV19025.1"/>
    </source>
</evidence>
<dbReference type="GO" id="GO:0009254">
    <property type="term" value="P:peptidoglycan turnover"/>
    <property type="evidence" value="ECO:0007669"/>
    <property type="project" value="TreeGrafter"/>
</dbReference>
<dbReference type="Pfam" id="PF01510">
    <property type="entry name" value="Amidase_2"/>
    <property type="match status" value="1"/>
</dbReference>
<dbReference type="SMART" id="SM00644">
    <property type="entry name" value="Ami_2"/>
    <property type="match status" value="1"/>
</dbReference>
<reference evidence="7 8" key="1">
    <citation type="submission" date="2020-10" db="EMBL/GenBank/DDBJ databases">
        <title>Blautia liquoris sp.nov., isolated from the mud in a fermentation cellar used for the production of Chinese strong-flavoured liquor.</title>
        <authorList>
            <person name="Lu L."/>
        </authorList>
    </citation>
    <scope>NUCLEOTIDE SEQUENCE [LARGE SCALE GENOMIC DNA]</scope>
    <source>
        <strain evidence="7 8">LZLJ-3</strain>
    </source>
</reference>